<evidence type="ECO:0000313" key="1">
    <source>
        <dbReference type="EMBL" id="CAG8566133.1"/>
    </source>
</evidence>
<dbReference type="EMBL" id="CAJVPP010001640">
    <property type="protein sequence ID" value="CAG8566133.1"/>
    <property type="molecule type" value="Genomic_DNA"/>
</dbReference>
<organism evidence="1 2">
    <name type="scientific">Funneliformis mosseae</name>
    <name type="common">Endomycorrhizal fungus</name>
    <name type="synonym">Glomus mosseae</name>
    <dbReference type="NCBI Taxonomy" id="27381"/>
    <lineage>
        <taxon>Eukaryota</taxon>
        <taxon>Fungi</taxon>
        <taxon>Fungi incertae sedis</taxon>
        <taxon>Mucoromycota</taxon>
        <taxon>Glomeromycotina</taxon>
        <taxon>Glomeromycetes</taxon>
        <taxon>Glomerales</taxon>
        <taxon>Glomeraceae</taxon>
        <taxon>Funneliformis</taxon>
    </lineage>
</organism>
<reference evidence="1" key="1">
    <citation type="submission" date="2021-06" db="EMBL/GenBank/DDBJ databases">
        <authorList>
            <person name="Kallberg Y."/>
            <person name="Tangrot J."/>
            <person name="Rosling A."/>
        </authorList>
    </citation>
    <scope>NUCLEOTIDE SEQUENCE</scope>
    <source>
        <strain evidence="1">87-6 pot B 2015</strain>
    </source>
</reference>
<keyword evidence="2" id="KW-1185">Reference proteome</keyword>
<evidence type="ECO:0000313" key="2">
    <source>
        <dbReference type="Proteomes" id="UP000789375"/>
    </source>
</evidence>
<accession>A0A9N9BJS3</accession>
<gene>
    <name evidence="1" type="ORF">FMOSSE_LOCUS7214</name>
</gene>
<feature type="non-terminal residue" evidence="1">
    <location>
        <position position="1"/>
    </location>
</feature>
<dbReference type="AlphaFoldDB" id="A0A9N9BJS3"/>
<sequence length="58" mass="6833">LIGDNEFREEEFGEEDYNNWNDINFANVDDSIWNAKEYSDRVCVYVDICDDSVLVGDY</sequence>
<proteinExistence type="predicted"/>
<dbReference type="Proteomes" id="UP000789375">
    <property type="component" value="Unassembled WGS sequence"/>
</dbReference>
<comment type="caution">
    <text evidence="1">The sequence shown here is derived from an EMBL/GenBank/DDBJ whole genome shotgun (WGS) entry which is preliminary data.</text>
</comment>
<protein>
    <submittedName>
        <fullName evidence="1">8308_t:CDS:1</fullName>
    </submittedName>
</protein>
<name>A0A9N9BJS3_FUNMO</name>
<feature type="non-terminal residue" evidence="1">
    <location>
        <position position="58"/>
    </location>
</feature>